<dbReference type="RefSeq" id="WP_246394811.1">
    <property type="nucleotide sequence ID" value="NZ_JACHWZ010000008.1"/>
</dbReference>
<name>A0A7W4ZAF8_9GAMM</name>
<dbReference type="PANTHER" id="PTHR46732:SF8">
    <property type="entry name" value="ATP-DEPENDENT PROTEASE LA (LON) DOMAIN PROTEIN"/>
    <property type="match status" value="1"/>
</dbReference>
<protein>
    <recommendedName>
        <fullName evidence="1">Lon N-terminal domain-containing protein</fullName>
    </recommendedName>
</protein>
<sequence length="221" mass="24278">MPQIPLFPLGMALFPSVTLPLRIFEQRYLRLVAETLKTDSGFGVALIRNGREVGRASVWPVGLTVQIVDWSQGEEGLLHIQVRGGRRFRILETHRAEDGLLIGDEVEWLPDEPARPVPANCDGLLEVLRELKQHAAMLSLQFAPVDSADALSWQLAQLLPLEDRSACGTSGHLGSPGAPGQYRRQPGSLELRISPCGPVNPRSGGVYCATDPQRGTRMCRR</sequence>
<dbReference type="SMART" id="SM00464">
    <property type="entry name" value="LON"/>
    <property type="match status" value="1"/>
</dbReference>
<dbReference type="SUPFAM" id="SSF88697">
    <property type="entry name" value="PUA domain-like"/>
    <property type="match status" value="1"/>
</dbReference>
<accession>A0A7W4ZAF8</accession>
<dbReference type="EMBL" id="JACHWZ010000008">
    <property type="protein sequence ID" value="MBB3061240.1"/>
    <property type="molecule type" value="Genomic_DNA"/>
</dbReference>
<dbReference type="InterPro" id="IPR046336">
    <property type="entry name" value="Lon_prtase_N_sf"/>
</dbReference>
<dbReference type="Gene3D" id="2.30.130.40">
    <property type="entry name" value="LON domain-like"/>
    <property type="match status" value="1"/>
</dbReference>
<gene>
    <name evidence="2" type="ORF">FHS09_002073</name>
</gene>
<dbReference type="AlphaFoldDB" id="A0A7W4ZAF8"/>
<evidence type="ECO:0000313" key="3">
    <source>
        <dbReference type="Proteomes" id="UP000535937"/>
    </source>
</evidence>
<keyword evidence="3" id="KW-1185">Reference proteome</keyword>
<dbReference type="PANTHER" id="PTHR46732">
    <property type="entry name" value="ATP-DEPENDENT PROTEASE LA (LON) DOMAIN PROTEIN"/>
    <property type="match status" value="1"/>
</dbReference>
<reference evidence="2 3" key="1">
    <citation type="submission" date="2020-08" db="EMBL/GenBank/DDBJ databases">
        <title>Genomic Encyclopedia of Type Strains, Phase III (KMG-III): the genomes of soil and plant-associated and newly described type strains.</title>
        <authorList>
            <person name="Whitman W."/>
        </authorList>
    </citation>
    <scope>NUCLEOTIDE SEQUENCE [LARGE SCALE GENOMIC DNA]</scope>
    <source>
        <strain evidence="2 3">CECT 8799</strain>
    </source>
</reference>
<dbReference type="InterPro" id="IPR015947">
    <property type="entry name" value="PUA-like_sf"/>
</dbReference>
<dbReference type="InterPro" id="IPR003111">
    <property type="entry name" value="Lon_prtase_N"/>
</dbReference>
<comment type="caution">
    <text evidence="2">The sequence shown here is derived from an EMBL/GenBank/DDBJ whole genome shotgun (WGS) entry which is preliminary data.</text>
</comment>
<dbReference type="PROSITE" id="PS51787">
    <property type="entry name" value="LON_N"/>
    <property type="match status" value="1"/>
</dbReference>
<organism evidence="2 3">
    <name type="scientific">Microbulbifer rhizosphaerae</name>
    <dbReference type="NCBI Taxonomy" id="1562603"/>
    <lineage>
        <taxon>Bacteria</taxon>
        <taxon>Pseudomonadati</taxon>
        <taxon>Pseudomonadota</taxon>
        <taxon>Gammaproteobacteria</taxon>
        <taxon>Cellvibrionales</taxon>
        <taxon>Microbulbiferaceae</taxon>
        <taxon>Microbulbifer</taxon>
    </lineage>
</organism>
<evidence type="ECO:0000259" key="1">
    <source>
        <dbReference type="PROSITE" id="PS51787"/>
    </source>
</evidence>
<proteinExistence type="predicted"/>
<dbReference type="Proteomes" id="UP000535937">
    <property type="component" value="Unassembled WGS sequence"/>
</dbReference>
<evidence type="ECO:0000313" key="2">
    <source>
        <dbReference type="EMBL" id="MBB3061240.1"/>
    </source>
</evidence>
<dbReference type="Pfam" id="PF02190">
    <property type="entry name" value="LON_substr_bdg"/>
    <property type="match status" value="1"/>
</dbReference>
<feature type="domain" description="Lon N-terminal" evidence="1">
    <location>
        <begin position="1"/>
        <end position="221"/>
    </location>
</feature>